<dbReference type="Proteomes" id="UP001592582">
    <property type="component" value="Unassembled WGS sequence"/>
</dbReference>
<dbReference type="Pfam" id="PF20674">
    <property type="entry name" value="SpaA_3"/>
    <property type="match status" value="1"/>
</dbReference>
<dbReference type="PANTHER" id="PTHR34819">
    <property type="entry name" value="LARGE CYSTEINE-RICH PERIPLASMIC PROTEIN OMCB"/>
    <property type="match status" value="1"/>
</dbReference>
<evidence type="ECO:0000313" key="2">
    <source>
        <dbReference type="Proteomes" id="UP001592582"/>
    </source>
</evidence>
<comment type="caution">
    <text evidence="1">The sequence shown here is derived from an EMBL/GenBank/DDBJ whole genome shotgun (WGS) entry which is preliminary data.</text>
</comment>
<dbReference type="InterPro" id="IPR047589">
    <property type="entry name" value="DUF11_rpt"/>
</dbReference>
<reference evidence="1 2" key="1">
    <citation type="submission" date="2024-09" db="EMBL/GenBank/DDBJ databases">
        <authorList>
            <person name="Lee S.D."/>
        </authorList>
    </citation>
    <scope>NUCLEOTIDE SEQUENCE [LARGE SCALE GENOMIC DNA]</scope>
    <source>
        <strain evidence="1 2">N1-1</strain>
    </source>
</reference>
<gene>
    <name evidence="1" type="ORF">ACEZDG_06290</name>
</gene>
<evidence type="ECO:0000313" key="1">
    <source>
        <dbReference type="EMBL" id="MFC1408886.1"/>
    </source>
</evidence>
<proteinExistence type="predicted"/>
<dbReference type="InterPro" id="IPR051172">
    <property type="entry name" value="Chlamydia_OmcB"/>
</dbReference>
<protein>
    <submittedName>
        <fullName evidence="1">Beta strand repeat-containing protein</fullName>
    </submittedName>
</protein>
<accession>A0ABV6V583</accession>
<keyword evidence="2" id="KW-1185">Reference proteome</keyword>
<dbReference type="InterPro" id="IPR013783">
    <property type="entry name" value="Ig-like_fold"/>
</dbReference>
<dbReference type="NCBIfam" id="TIGR01451">
    <property type="entry name" value="B_ant_repeat"/>
    <property type="match status" value="2"/>
</dbReference>
<dbReference type="InterPro" id="IPR048834">
    <property type="entry name" value="SpaA_pre-album"/>
</dbReference>
<dbReference type="EMBL" id="JBHEZX010000002">
    <property type="protein sequence ID" value="MFC1408886.1"/>
    <property type="molecule type" value="Genomic_DNA"/>
</dbReference>
<dbReference type="Pfam" id="PF24346">
    <property type="entry name" value="DUF7507"/>
    <property type="match status" value="9"/>
</dbReference>
<dbReference type="InterPro" id="IPR055354">
    <property type="entry name" value="DUF7507"/>
</dbReference>
<dbReference type="Gene3D" id="2.60.40.10">
    <property type="entry name" value="Immunoglobulins"/>
    <property type="match status" value="4"/>
</dbReference>
<name>A0ABV6V583_9ACTN</name>
<organism evidence="1 2">
    <name type="scientific">Streptacidiphilus alkalitolerans</name>
    <dbReference type="NCBI Taxonomy" id="3342712"/>
    <lineage>
        <taxon>Bacteria</taxon>
        <taxon>Bacillati</taxon>
        <taxon>Actinomycetota</taxon>
        <taxon>Actinomycetes</taxon>
        <taxon>Kitasatosporales</taxon>
        <taxon>Streptomycetaceae</taxon>
        <taxon>Streptacidiphilus</taxon>
    </lineage>
</organism>
<sequence>MSPAGTRPSSVVRSPLQTALAVLLVMSTLFAPLLSAASAAVAAAPFGKARAAGAPLDCSGGTIYAYQRGSNTAANGTLLSLDVSTLGSATPSTVNATVVSTMPAGSGQANALGVTRGGLAAYAVDQSPPSSGSVHVYGYNALTQTWSTYTGTAGTGNNFVAGAVNRANGIYYYASFGTGTSTRPGTATLYGFNTTTNTAIPGIIGTFALPIASNIAVNGDIAFDALGNMYALASAGTASGISRVSGPLPTTGSTNGTALTSTVLSTLPNPNSNSYNGMAFNNAGQMFVEFSSTSTTFIEGLNPNTGAVLSGPKGYSNNNFLSVDLGACSTNPTLSLQKNVVGRFVTSPGSNDQFGLEITGGGISGGNTATTAGTATGVQPQVAGPVITVSGTSYTLAETAASGGSLANYTTAYACVDAANGNAPVSSGTGTSFPLVFPATRVDANTPNVACTFTNTPKAPAPSLTIVKSAAPTTITAAGQNVAYSFLVTNTGNVALSGVSVAETAFSGTGATPVATCPAGAASLAPGASVTCTASYPATQADINAGRITNTAVASGTPPSGTAVTSPPSSATVTATANPALLVVKSVDATQLNVTGQVLHYSFVVTNTGNVTLHTVTVTDTAFSGTGTPPVITCPAGAASLAPAASVTCTASYTLNQADIDAGKVTNTATSTGTPPTGPPVTSPPSTVTVPNVPKPSLSVVKSAVPTTVTAAGQNVDYSFLVTNTGNVTLHTVTVADTAFSGTGTPPVITCPAGAAAMAPGASVTCTASYSVTQPDINAGKVTNTAVATGTPPTGPAVDSPPSSATVTATANPALTVVKSAVPTTVSAVGQGVDYSFLVTNTGNVTLSGVTVAETVFTGSATAPVVSCPAGAASLAPGASVTCTASYSVTQPDINAGKVTNTAVATGTPPTGPAVDSPPSSATVTATANPALSLVKSAAPGMVSAAGQQVAYSFLITNTGNVTLSGVAVQEIAFSGSAPAPAVSCPAGAASLAPGASVTCTADYTVTQTDINAGQITNNAMATGTPPTGPTVNSPPSDATVTATPAPALDLVKSASPKAVTAAGQSVSYSFLITNSGNVTLSAVTVTESVFTGTSTAPVVSCPADAASLAPGASVTCTADYTVTQTDINTGRIDNTAVAHGTPPNGPTVDSPPSSTTVTATANPALTVVKSVDATRLTAAGQVLHYAFLVTNSGNETLTDITVHETAFSGTGTAPVISCPAGAASLAPAASVTCTADYTVTQADIDSGHLANTADATGNPPSGPPTSSPPSSVDVPNTPAPALTVVKSASPTTVSAAGQKVGYSFLVTNTGNLTLTAVTVRDTAFTGTGTPPVITCPAAAASLAPGATVTCTAAPYSVTQADINAGKISNTAVATGTPPSGPPVDSPPSSATVTAERHLGFSLLKSSTTKEITAAGQKVPFTFLITNTGNVTLVRLLVRETAFNGSGKLAVTCPAGVTSLAPGATLLCTAVYTVTQADLKHSTLSNTAVVGGNPPSGPPADSPPSGVRIPIKPKPVPTPTPTPTLKPTPTPTPTPSTPPGHMAATGVSAPLGYLAAAALVASLLGGTGLLLARRRRH</sequence>